<dbReference type="Proteomes" id="UP000886998">
    <property type="component" value="Unassembled WGS sequence"/>
</dbReference>
<dbReference type="EMBL" id="BMAV01026162">
    <property type="protein sequence ID" value="GFS47993.1"/>
    <property type="molecule type" value="Genomic_DNA"/>
</dbReference>
<gene>
    <name evidence="1" type="ORF">TNIN_218161</name>
</gene>
<keyword evidence="2" id="KW-1185">Reference proteome</keyword>
<protein>
    <submittedName>
        <fullName evidence="1">Uncharacterized protein</fullName>
    </submittedName>
</protein>
<evidence type="ECO:0000313" key="1">
    <source>
        <dbReference type="EMBL" id="GFS47993.1"/>
    </source>
</evidence>
<accession>A0A8X6J962</accession>
<comment type="caution">
    <text evidence="1">The sequence shown here is derived from an EMBL/GenBank/DDBJ whole genome shotgun (WGS) entry which is preliminary data.</text>
</comment>
<name>A0A8X6J962_9ARAC</name>
<dbReference type="AlphaFoldDB" id="A0A8X6J962"/>
<reference evidence="1" key="1">
    <citation type="submission" date="2020-08" db="EMBL/GenBank/DDBJ databases">
        <title>Multicomponent nature underlies the extraordinary mechanical properties of spider dragline silk.</title>
        <authorList>
            <person name="Kono N."/>
            <person name="Nakamura H."/>
            <person name="Mori M."/>
            <person name="Yoshida Y."/>
            <person name="Ohtoshi R."/>
            <person name="Malay A.D."/>
            <person name="Moran D.A.P."/>
            <person name="Tomita M."/>
            <person name="Numata K."/>
            <person name="Arakawa K."/>
        </authorList>
    </citation>
    <scope>NUCLEOTIDE SEQUENCE</scope>
</reference>
<proteinExistence type="predicted"/>
<sequence length="104" mass="12281">MSAKPPFPTRVKSIFGHQMITEAKHLAILHEIVAIQRSLEKVINSPCFVEERALPHRMASLFGPLRNHFDDRVIDFNYQMPNWNRMDFLFHKFNTSYDFLFKGT</sequence>
<organism evidence="1 2">
    <name type="scientific">Trichonephila inaurata madagascariensis</name>
    <dbReference type="NCBI Taxonomy" id="2747483"/>
    <lineage>
        <taxon>Eukaryota</taxon>
        <taxon>Metazoa</taxon>
        <taxon>Ecdysozoa</taxon>
        <taxon>Arthropoda</taxon>
        <taxon>Chelicerata</taxon>
        <taxon>Arachnida</taxon>
        <taxon>Araneae</taxon>
        <taxon>Araneomorphae</taxon>
        <taxon>Entelegynae</taxon>
        <taxon>Araneoidea</taxon>
        <taxon>Nephilidae</taxon>
        <taxon>Trichonephila</taxon>
        <taxon>Trichonephila inaurata</taxon>
    </lineage>
</organism>
<evidence type="ECO:0000313" key="2">
    <source>
        <dbReference type="Proteomes" id="UP000886998"/>
    </source>
</evidence>